<accession>A0A068U0T7</accession>
<dbReference type="PhylomeDB" id="A0A068U0T7"/>
<dbReference type="Pfam" id="PF16543">
    <property type="entry name" value="DFRP_C"/>
    <property type="match status" value="1"/>
</dbReference>
<evidence type="ECO:0000259" key="2">
    <source>
        <dbReference type="Pfam" id="PF16543"/>
    </source>
</evidence>
<evidence type="ECO:0000256" key="1">
    <source>
        <dbReference type="SAM" id="MobiDB-lite"/>
    </source>
</evidence>
<feature type="domain" description="ZC3H15/TMA46 family C-terminal" evidence="2">
    <location>
        <begin position="20"/>
        <end position="77"/>
    </location>
</feature>
<feature type="region of interest" description="Disordered" evidence="1">
    <location>
        <begin position="1"/>
        <end position="23"/>
    </location>
</feature>
<proteinExistence type="predicted"/>
<protein>
    <recommendedName>
        <fullName evidence="2">ZC3H15/TMA46 family C-terminal domain-containing protein</fullName>
    </recommendedName>
</protein>
<gene>
    <name evidence="3" type="ORF">GSCOC_T00034747001</name>
</gene>
<dbReference type="FunCoup" id="A0A068U0T7">
    <property type="interactions" value="420"/>
</dbReference>
<sequence>MGAEEEREAPNRNPVNTDPKPNRITQAQFLSWKSQKDAIASARKAEAERKRCEDITAGLVQMNGRELFQNEPWVFDNSRY</sequence>
<dbReference type="STRING" id="49390.A0A068U0T7"/>
<dbReference type="OMA" id="RTQERPK"/>
<dbReference type="AlphaFoldDB" id="A0A068U0T7"/>
<dbReference type="InterPro" id="IPR032378">
    <property type="entry name" value="ZC3H15/TMA46_C"/>
</dbReference>
<dbReference type="Gramene" id="CDP01188">
    <property type="protein sequence ID" value="CDP01188"/>
    <property type="gene ID" value="GSCOC_T00034747001"/>
</dbReference>
<reference evidence="4" key="1">
    <citation type="journal article" date="2014" name="Science">
        <title>The coffee genome provides insight into the convergent evolution of caffeine biosynthesis.</title>
        <authorList>
            <person name="Denoeud F."/>
            <person name="Carretero-Paulet L."/>
            <person name="Dereeper A."/>
            <person name="Droc G."/>
            <person name="Guyot R."/>
            <person name="Pietrella M."/>
            <person name="Zheng C."/>
            <person name="Alberti A."/>
            <person name="Anthony F."/>
            <person name="Aprea G."/>
            <person name="Aury J.M."/>
            <person name="Bento P."/>
            <person name="Bernard M."/>
            <person name="Bocs S."/>
            <person name="Campa C."/>
            <person name="Cenci A."/>
            <person name="Combes M.C."/>
            <person name="Crouzillat D."/>
            <person name="Da Silva C."/>
            <person name="Daddiego L."/>
            <person name="De Bellis F."/>
            <person name="Dussert S."/>
            <person name="Garsmeur O."/>
            <person name="Gayraud T."/>
            <person name="Guignon V."/>
            <person name="Jahn K."/>
            <person name="Jamilloux V."/>
            <person name="Joet T."/>
            <person name="Labadie K."/>
            <person name="Lan T."/>
            <person name="Leclercq J."/>
            <person name="Lepelley M."/>
            <person name="Leroy T."/>
            <person name="Li L.T."/>
            <person name="Librado P."/>
            <person name="Lopez L."/>
            <person name="Munoz A."/>
            <person name="Noel B."/>
            <person name="Pallavicini A."/>
            <person name="Perrotta G."/>
            <person name="Poncet V."/>
            <person name="Pot D."/>
            <person name="Priyono X."/>
            <person name="Rigoreau M."/>
            <person name="Rouard M."/>
            <person name="Rozas J."/>
            <person name="Tranchant-Dubreuil C."/>
            <person name="VanBuren R."/>
            <person name="Zhang Q."/>
            <person name="Andrade A.C."/>
            <person name="Argout X."/>
            <person name="Bertrand B."/>
            <person name="de Kochko A."/>
            <person name="Graziosi G."/>
            <person name="Henry R.J."/>
            <person name="Jayarama X."/>
            <person name="Ming R."/>
            <person name="Nagai C."/>
            <person name="Rounsley S."/>
            <person name="Sankoff D."/>
            <person name="Giuliano G."/>
            <person name="Albert V.A."/>
            <person name="Wincker P."/>
            <person name="Lashermes P."/>
        </authorList>
    </citation>
    <scope>NUCLEOTIDE SEQUENCE [LARGE SCALE GENOMIC DNA]</scope>
    <source>
        <strain evidence="4">cv. DH200-94</strain>
    </source>
</reference>
<organism evidence="3 4">
    <name type="scientific">Coffea canephora</name>
    <name type="common">Robusta coffee</name>
    <dbReference type="NCBI Taxonomy" id="49390"/>
    <lineage>
        <taxon>Eukaryota</taxon>
        <taxon>Viridiplantae</taxon>
        <taxon>Streptophyta</taxon>
        <taxon>Embryophyta</taxon>
        <taxon>Tracheophyta</taxon>
        <taxon>Spermatophyta</taxon>
        <taxon>Magnoliopsida</taxon>
        <taxon>eudicotyledons</taxon>
        <taxon>Gunneridae</taxon>
        <taxon>Pentapetalae</taxon>
        <taxon>asterids</taxon>
        <taxon>lamiids</taxon>
        <taxon>Gentianales</taxon>
        <taxon>Rubiaceae</taxon>
        <taxon>Ixoroideae</taxon>
        <taxon>Gardenieae complex</taxon>
        <taxon>Bertiereae - Coffeeae clade</taxon>
        <taxon>Coffeeae</taxon>
        <taxon>Coffea</taxon>
    </lineage>
</organism>
<dbReference type="OrthoDB" id="1915893at2759"/>
<keyword evidence="4" id="KW-1185">Reference proteome</keyword>
<dbReference type="InParanoid" id="A0A068U0T7"/>
<name>A0A068U0T7_COFCA</name>
<evidence type="ECO:0000313" key="4">
    <source>
        <dbReference type="Proteomes" id="UP000295252"/>
    </source>
</evidence>
<dbReference type="EMBL" id="HG739090">
    <property type="protein sequence ID" value="CDP01188.1"/>
    <property type="molecule type" value="Genomic_DNA"/>
</dbReference>
<evidence type="ECO:0000313" key="3">
    <source>
        <dbReference type="EMBL" id="CDP01188.1"/>
    </source>
</evidence>
<dbReference type="Proteomes" id="UP000295252">
    <property type="component" value="Chromosome II"/>
</dbReference>